<dbReference type="PROSITE" id="PS51257">
    <property type="entry name" value="PROKAR_LIPOPROTEIN"/>
    <property type="match status" value="1"/>
</dbReference>
<dbReference type="NCBIfam" id="TIGR02608">
    <property type="entry name" value="delta_60_rpt"/>
    <property type="match status" value="6"/>
</dbReference>
<keyword evidence="4" id="KW-1185">Reference proteome</keyword>
<dbReference type="OrthoDB" id="9805017at2"/>
<reference evidence="3 4" key="1">
    <citation type="journal article" date="2007" name="Nat. Biotechnol.">
        <title>Complete genome sequence of the myxobacterium Sorangium cellulosum.</title>
        <authorList>
            <person name="Schneiker S."/>
            <person name="Perlova O."/>
            <person name="Kaiser O."/>
            <person name="Gerth K."/>
            <person name="Alici A."/>
            <person name="Altmeyer M.O."/>
            <person name="Bartels D."/>
            <person name="Bekel T."/>
            <person name="Beyer S."/>
            <person name="Bode E."/>
            <person name="Bode H.B."/>
            <person name="Bolten C.J."/>
            <person name="Choudhuri J.V."/>
            <person name="Doss S."/>
            <person name="Elnakady Y.A."/>
            <person name="Frank B."/>
            <person name="Gaigalat L."/>
            <person name="Goesmann A."/>
            <person name="Groeger C."/>
            <person name="Gross F."/>
            <person name="Jelsbak L."/>
            <person name="Jelsbak L."/>
            <person name="Kalinowski J."/>
            <person name="Kegler C."/>
            <person name="Knauber T."/>
            <person name="Konietzny S."/>
            <person name="Kopp M."/>
            <person name="Krause L."/>
            <person name="Krug D."/>
            <person name="Linke B."/>
            <person name="Mahmud T."/>
            <person name="Martinez-Arias R."/>
            <person name="McHardy A.C."/>
            <person name="Merai M."/>
            <person name="Meyer F."/>
            <person name="Mormann S."/>
            <person name="Munoz-Dorado J."/>
            <person name="Perez J."/>
            <person name="Pradella S."/>
            <person name="Rachid S."/>
            <person name="Raddatz G."/>
            <person name="Rosenau F."/>
            <person name="Rueckert C."/>
            <person name="Sasse F."/>
            <person name="Scharfe M."/>
            <person name="Schuster S.C."/>
            <person name="Suen G."/>
            <person name="Treuner-Lange A."/>
            <person name="Velicer G.J."/>
            <person name="Vorholter F.-J."/>
            <person name="Weissman K.J."/>
            <person name="Welch R.D."/>
            <person name="Wenzel S.C."/>
            <person name="Whitworth D.E."/>
            <person name="Wilhelm S."/>
            <person name="Wittmann C."/>
            <person name="Bloecker H."/>
            <person name="Puehler A."/>
            <person name="Mueller R."/>
        </authorList>
    </citation>
    <scope>NUCLEOTIDE SEQUENCE [LARGE SCALE GENOMIC DNA]</scope>
    <source>
        <strain evidence="4">So ce56</strain>
    </source>
</reference>
<name>A9GBJ4_SORC5</name>
<sequence length="550" mass="54808">MPVKRTWLSAQRTVLATFGLSWCVLLGGVAACGDDSGDSANSGGGGAGGAPSTSSSGGGGAGEGGGTGGSDTGGGGAGEGGAGEGGGTGGSDTGGGGAGEGGGTGGGDTGGGGAGEGGGTGGGETGEEPWSTGFAGVVALDEATDDRFWAVAFDAESRAYAAGHVAVAGDTYMAVARFKTDGSFDTTFGTNGVARVNVVAGKTTETARGIVLQSDGKIVLAGQVEHDPSATSSDADLAVVRFNTDGTLDTTFGTEGIAIHDLGAGEGNTGDLLWGVDRDASDRLVLFASRKAAARADRDRAIVRLTANGALDTTFATEGVHTLDVDGLNLGDNPRNGFVQADGKIFSSGYTSVGGRNQIVLLRLNQDGTPDTTFSSDGVVRLAPFPLGMAEAYGAARQSDGKYVTTGYGRAEESGAVDLVSFRVTATGGFDPSWGVGGGVLLDVAGDNDRGRNLLALPDDRVVMVGSVTPATGNVDGMIALFDKNGALDTRFDPNGYRRYSFDRSDDSLYGVALSPNGAWLAAAGYRSDGDGPEDDDATLVLLPVPAQRD</sequence>
<dbReference type="AlphaFoldDB" id="A9GBJ4"/>
<keyword evidence="2" id="KW-0732">Signal</keyword>
<feature type="compositionally biased region" description="Gly residues" evidence="1">
    <location>
        <begin position="56"/>
        <end position="124"/>
    </location>
</feature>
<protein>
    <recommendedName>
        <fullName evidence="5">Secreted protein</fullName>
    </recommendedName>
</protein>
<gene>
    <name evidence="3" type="ordered locus">sce5889</name>
</gene>
<dbReference type="SUPFAM" id="SSF75011">
    <property type="entry name" value="3-carboxy-cis,cis-mucoante lactonizing enzyme"/>
    <property type="match status" value="1"/>
</dbReference>
<dbReference type="InterPro" id="IPR013431">
    <property type="entry name" value="Delta_60_rpt"/>
</dbReference>
<evidence type="ECO:0000313" key="4">
    <source>
        <dbReference type="Proteomes" id="UP000002139"/>
    </source>
</evidence>
<evidence type="ECO:0000313" key="3">
    <source>
        <dbReference type="EMBL" id="CAN96052.1"/>
    </source>
</evidence>
<dbReference type="HOGENOM" id="CLU_495117_0_0_7"/>
<evidence type="ECO:0000256" key="1">
    <source>
        <dbReference type="SAM" id="MobiDB-lite"/>
    </source>
</evidence>
<feature type="region of interest" description="Disordered" evidence="1">
    <location>
        <begin position="39"/>
        <end position="131"/>
    </location>
</feature>
<evidence type="ECO:0000256" key="2">
    <source>
        <dbReference type="SAM" id="SignalP"/>
    </source>
</evidence>
<proteinExistence type="predicted"/>
<feature type="chain" id="PRO_5002738021" description="Secreted protein" evidence="2">
    <location>
        <begin position="32"/>
        <end position="550"/>
    </location>
</feature>
<feature type="signal peptide" evidence="2">
    <location>
        <begin position="1"/>
        <end position="31"/>
    </location>
</feature>
<dbReference type="STRING" id="448385.sce5889"/>
<dbReference type="eggNOG" id="COG2931">
    <property type="taxonomic scope" value="Bacteria"/>
</dbReference>
<accession>A9GBJ4</accession>
<organism evidence="3 4">
    <name type="scientific">Sorangium cellulosum (strain So ce56)</name>
    <name type="common">Polyangium cellulosum (strain So ce56)</name>
    <dbReference type="NCBI Taxonomy" id="448385"/>
    <lineage>
        <taxon>Bacteria</taxon>
        <taxon>Pseudomonadati</taxon>
        <taxon>Myxococcota</taxon>
        <taxon>Polyangia</taxon>
        <taxon>Polyangiales</taxon>
        <taxon>Polyangiaceae</taxon>
        <taxon>Sorangium</taxon>
    </lineage>
</organism>
<dbReference type="KEGG" id="scl:sce5889"/>
<dbReference type="Gene3D" id="2.80.10.50">
    <property type="match status" value="2"/>
</dbReference>
<dbReference type="Proteomes" id="UP000002139">
    <property type="component" value="Chromosome"/>
</dbReference>
<dbReference type="Pfam" id="PF17164">
    <property type="entry name" value="DUF5122"/>
    <property type="match status" value="4"/>
</dbReference>
<dbReference type="RefSeq" id="WP_012238517.1">
    <property type="nucleotide sequence ID" value="NC_010162.1"/>
</dbReference>
<dbReference type="EMBL" id="AM746676">
    <property type="protein sequence ID" value="CAN96052.1"/>
    <property type="molecule type" value="Genomic_DNA"/>
</dbReference>
<evidence type="ECO:0008006" key="5">
    <source>
        <dbReference type="Google" id="ProtNLM"/>
    </source>
</evidence>